<dbReference type="EMBL" id="JADCNL010000001">
    <property type="protein sequence ID" value="KAG0499574.1"/>
    <property type="molecule type" value="Genomic_DNA"/>
</dbReference>
<gene>
    <name evidence="3" type="ORF">HPP92_003821</name>
    <name evidence="2" type="ORF">HPP92_004265</name>
</gene>
<evidence type="ECO:0000313" key="2">
    <source>
        <dbReference type="EMBL" id="KAG0499574.1"/>
    </source>
</evidence>
<dbReference type="AlphaFoldDB" id="A0A835S1G2"/>
<feature type="compositionally biased region" description="Basic and acidic residues" evidence="1">
    <location>
        <begin position="50"/>
        <end position="61"/>
    </location>
</feature>
<protein>
    <submittedName>
        <fullName evidence="2">Uncharacterized protein</fullName>
    </submittedName>
</protein>
<evidence type="ECO:0000313" key="4">
    <source>
        <dbReference type="Proteomes" id="UP000636800"/>
    </source>
</evidence>
<feature type="compositionally biased region" description="Basic and acidic residues" evidence="1">
    <location>
        <begin position="103"/>
        <end position="113"/>
    </location>
</feature>
<organism evidence="2 4">
    <name type="scientific">Vanilla planifolia</name>
    <name type="common">Vanilla</name>
    <dbReference type="NCBI Taxonomy" id="51239"/>
    <lineage>
        <taxon>Eukaryota</taxon>
        <taxon>Viridiplantae</taxon>
        <taxon>Streptophyta</taxon>
        <taxon>Embryophyta</taxon>
        <taxon>Tracheophyta</taxon>
        <taxon>Spermatophyta</taxon>
        <taxon>Magnoliopsida</taxon>
        <taxon>Liliopsida</taxon>
        <taxon>Asparagales</taxon>
        <taxon>Orchidaceae</taxon>
        <taxon>Vanilloideae</taxon>
        <taxon>Vanilleae</taxon>
        <taxon>Vanilla</taxon>
    </lineage>
</organism>
<dbReference type="Proteomes" id="UP000639772">
    <property type="component" value="Chromosome 1"/>
</dbReference>
<feature type="region of interest" description="Disordered" evidence="1">
    <location>
        <begin position="90"/>
        <end position="113"/>
    </location>
</feature>
<evidence type="ECO:0000313" key="3">
    <source>
        <dbReference type="EMBL" id="KAG0503749.1"/>
    </source>
</evidence>
<evidence type="ECO:0000256" key="1">
    <source>
        <dbReference type="SAM" id="MobiDB-lite"/>
    </source>
</evidence>
<dbReference type="Proteomes" id="UP000636800">
    <property type="component" value="Chromosome 1"/>
</dbReference>
<dbReference type="EMBL" id="JADCNM010000001">
    <property type="protein sequence ID" value="KAG0503749.1"/>
    <property type="molecule type" value="Genomic_DNA"/>
</dbReference>
<accession>A0A835S1G2</accession>
<reference evidence="4 5" key="1">
    <citation type="journal article" date="2020" name="Nat. Food">
        <title>A phased Vanilla planifolia genome enables genetic improvement of flavour and production.</title>
        <authorList>
            <person name="Hasing T."/>
            <person name="Tang H."/>
            <person name="Brym M."/>
            <person name="Khazi F."/>
            <person name="Huang T."/>
            <person name="Chambers A.H."/>
        </authorList>
    </citation>
    <scope>NUCLEOTIDE SEQUENCE [LARGE SCALE GENOMIC DNA]</scope>
    <source>
        <tissue evidence="2">Leaf</tissue>
    </source>
</reference>
<name>A0A835S1G2_VANPL</name>
<keyword evidence="4" id="KW-1185">Reference proteome</keyword>
<proteinExistence type="predicted"/>
<comment type="caution">
    <text evidence="2">The sequence shown here is derived from an EMBL/GenBank/DDBJ whole genome shotgun (WGS) entry which is preliminary data.</text>
</comment>
<sequence length="142" mass="15366">MDAGVAHEEGASLGLEQAIGPHILDQLGQVEHLIFCRPSDMGSDFLLGMGEERSADPREGEYSSGQEHGPGDYEKEPGIREIDHEIVHGDIRRGGTNVLGPSDRSRRGIHPSDLRAETASVACLGAREKKMQKKPTPDLQAC</sequence>
<feature type="region of interest" description="Disordered" evidence="1">
    <location>
        <begin position="46"/>
        <end position="76"/>
    </location>
</feature>
<evidence type="ECO:0000313" key="5">
    <source>
        <dbReference type="Proteomes" id="UP000639772"/>
    </source>
</evidence>